<evidence type="ECO:0000256" key="9">
    <source>
        <dbReference type="ARBA" id="ARBA00038162"/>
    </source>
</evidence>
<comment type="catalytic activity">
    <reaction evidence="11">
        <text>[1,4-alpha-D-glucosyl](n)-L-tyrosyl-[glycogenin] + UDP-alpha-D-glucose = [1,4-alpha-D-glucosyl](n+1)-L-tyrosyl-[glycogenin] + UDP + H(+)</text>
        <dbReference type="Rhea" id="RHEA:56560"/>
        <dbReference type="Rhea" id="RHEA-COMP:14606"/>
        <dbReference type="Rhea" id="RHEA-COMP:14607"/>
        <dbReference type="ChEBI" id="CHEBI:15378"/>
        <dbReference type="ChEBI" id="CHEBI:58223"/>
        <dbReference type="ChEBI" id="CHEBI:58885"/>
        <dbReference type="ChEBI" id="CHEBI:140574"/>
        <dbReference type="EC" id="2.4.1.186"/>
    </reaction>
</comment>
<evidence type="ECO:0000256" key="2">
    <source>
        <dbReference type="ARBA" id="ARBA00004496"/>
    </source>
</evidence>
<evidence type="ECO:0000256" key="12">
    <source>
        <dbReference type="ARBA" id="ARBA00052293"/>
    </source>
</evidence>
<dbReference type="Pfam" id="PF01501">
    <property type="entry name" value="Glyco_transf_8"/>
    <property type="match status" value="1"/>
</dbReference>
<evidence type="ECO:0000256" key="5">
    <source>
        <dbReference type="ARBA" id="ARBA00022723"/>
    </source>
</evidence>
<dbReference type="SUPFAM" id="SSF53448">
    <property type="entry name" value="Nucleotide-diphospho-sugar transferases"/>
    <property type="match status" value="1"/>
</dbReference>
<evidence type="ECO:0000256" key="1">
    <source>
        <dbReference type="ARBA" id="ARBA00001936"/>
    </source>
</evidence>
<dbReference type="GO" id="GO:0005978">
    <property type="term" value="P:glycogen biosynthetic process"/>
    <property type="evidence" value="ECO:0007669"/>
    <property type="project" value="UniProtKB-KW"/>
</dbReference>
<evidence type="ECO:0000256" key="14">
    <source>
        <dbReference type="SAM" id="MobiDB-lite"/>
    </source>
</evidence>
<organism evidence="15 16">
    <name type="scientific">Clonostachys solani</name>
    <dbReference type="NCBI Taxonomy" id="160281"/>
    <lineage>
        <taxon>Eukaryota</taxon>
        <taxon>Fungi</taxon>
        <taxon>Dikarya</taxon>
        <taxon>Ascomycota</taxon>
        <taxon>Pezizomycotina</taxon>
        <taxon>Sordariomycetes</taxon>
        <taxon>Hypocreomycetidae</taxon>
        <taxon>Hypocreales</taxon>
        <taxon>Bionectriaceae</taxon>
        <taxon>Clonostachys</taxon>
    </lineage>
</organism>
<evidence type="ECO:0000256" key="6">
    <source>
        <dbReference type="ARBA" id="ARBA00023056"/>
    </source>
</evidence>
<evidence type="ECO:0000256" key="13">
    <source>
        <dbReference type="ARBA" id="ARBA00057883"/>
    </source>
</evidence>
<reference evidence="15" key="1">
    <citation type="submission" date="2021-10" db="EMBL/GenBank/DDBJ databases">
        <authorList>
            <person name="Piombo E."/>
        </authorList>
    </citation>
    <scope>NUCLEOTIDE SEQUENCE</scope>
</reference>
<dbReference type="InterPro" id="IPR002495">
    <property type="entry name" value="Glyco_trans_8"/>
</dbReference>
<dbReference type="GO" id="GO:0046872">
    <property type="term" value="F:metal ion binding"/>
    <property type="evidence" value="ECO:0007669"/>
    <property type="project" value="UniProtKB-KW"/>
</dbReference>
<evidence type="ECO:0000256" key="8">
    <source>
        <dbReference type="ARBA" id="ARBA00023211"/>
    </source>
</evidence>
<feature type="region of interest" description="Disordered" evidence="14">
    <location>
        <begin position="489"/>
        <end position="511"/>
    </location>
</feature>
<feature type="region of interest" description="Disordered" evidence="14">
    <location>
        <begin position="411"/>
        <end position="438"/>
    </location>
</feature>
<comment type="function">
    <text evidence="13">Self-glucosylating initiator of glycogen synthesis. It catalyzes the formation of a short alpha (1,4)-glucosyl chain covalently attached via a glucose 1-O-tyrosyl linkage to internal tyrosine residues and these chains act as primers for the elongation reaction catalyzed by glycogen synthase.</text>
</comment>
<comment type="caution">
    <text evidence="15">The sequence shown here is derived from an EMBL/GenBank/DDBJ whole genome shotgun (WGS) entry which is preliminary data.</text>
</comment>
<feature type="region of interest" description="Disordered" evidence="14">
    <location>
        <begin position="366"/>
        <end position="387"/>
    </location>
</feature>
<dbReference type="OrthoDB" id="2014201at2759"/>
<keyword evidence="16" id="KW-1185">Reference proteome</keyword>
<comment type="cofactor">
    <cofactor evidence="1">
        <name>Mn(2+)</name>
        <dbReference type="ChEBI" id="CHEBI:29035"/>
    </cofactor>
</comment>
<evidence type="ECO:0000313" key="16">
    <source>
        <dbReference type="Proteomes" id="UP000775872"/>
    </source>
</evidence>
<name>A0A9N9W6U8_9HYPO</name>
<dbReference type="GO" id="GO:0005737">
    <property type="term" value="C:cytoplasm"/>
    <property type="evidence" value="ECO:0007669"/>
    <property type="project" value="UniProtKB-SubCell"/>
</dbReference>
<dbReference type="FunFam" id="3.90.550.10:FF:000092">
    <property type="entry name" value="Glycogenin 2"/>
    <property type="match status" value="1"/>
</dbReference>
<evidence type="ECO:0000256" key="11">
    <source>
        <dbReference type="ARBA" id="ARBA00050886"/>
    </source>
</evidence>
<dbReference type="Gene3D" id="3.90.550.10">
    <property type="entry name" value="Spore Coat Polysaccharide Biosynthesis Protein SpsA, Chain A"/>
    <property type="match status" value="1"/>
</dbReference>
<keyword evidence="7" id="KW-0325">Glycoprotein</keyword>
<protein>
    <recommendedName>
        <fullName evidence="10">glycogenin glucosyltransferase</fullName>
        <ecNumber evidence="10">2.4.1.186</ecNumber>
    </recommendedName>
</protein>
<gene>
    <name evidence="15" type="ORF">CSOL1703_00009968</name>
</gene>
<keyword evidence="5" id="KW-0479">Metal-binding</keyword>
<dbReference type="CDD" id="cd02537">
    <property type="entry name" value="GT8_Glycogenin"/>
    <property type="match status" value="1"/>
</dbReference>
<sequence>MASGEEHVYATLLLSDSYLPGALVLAHSLRDAGTTKKLVVLVTLDTVSAESITQLKTVYDHVLPVPRICNEKPANLYLMNRADLHSAFTKINLWKQTQFTKVVYIDADVVAYRAPDELFDIAEPFAAAPDIGWPDLFNSGVMVLTPNLGDFYAMLAMAERGISFDGADQGLLNMHFKDNYHRLSFSYNVTPSAHYQYIPAYRHFQSSINMVHFIGANKPWFAGRHAKHDDSPFDDMIGRWWAVYDRHYRAQHSMIRFHFNIAVQEQSSGQPQGSTSTYVQYFTKGEYRPKPTLLQSETQTEHKPEVAMSSWDAQRQPPPADSAPEAINFPSTHYEMSQDAAPFVPPPRYPSPPKNMWYEVPAAPPAPPAEPPKPLFPWEGQQPKPTRSFASVVPDFVATLQDAGPWVEHGVGGSVESGLHVESQPPEGDSTETGTEAGSSIATLPSQLTITEASTVQAEPWDAFQLSNAWDEVPEINRYVEGLQKHQRGKSLQGISSPATTGPRYRRDPNKSVFKLTDFPSAVERPSLPVTPAPIARPSFWGQDQPDARELELSLPLPSAEGVPMQSDWDPEVQLQKLARQQYEALLLRLEASANVDNVVEDVGHSIPKRSLPFGSESIRSPSFISQTVPVSTLQGTVQSSADSTFQLTLPHDAPRGPSQEAPRQRGGLLESPMAKPGPKAPE</sequence>
<dbReference type="AlphaFoldDB" id="A0A9N9W6U8"/>
<keyword evidence="4" id="KW-0808">Transferase</keyword>
<dbReference type="GO" id="GO:0008466">
    <property type="term" value="F:glycogenin glucosyltransferase activity"/>
    <property type="evidence" value="ECO:0007669"/>
    <property type="project" value="UniProtKB-EC"/>
</dbReference>
<dbReference type="PANTHER" id="PTHR11183">
    <property type="entry name" value="GLYCOGENIN SUBFAMILY MEMBER"/>
    <property type="match status" value="1"/>
</dbReference>
<evidence type="ECO:0000256" key="10">
    <source>
        <dbReference type="ARBA" id="ARBA00038934"/>
    </source>
</evidence>
<comment type="catalytic activity">
    <reaction evidence="12">
        <text>L-tyrosyl-[glycogenin] + UDP-alpha-D-glucose = alpha-D-glucosyl-L-tyrosyl-[glycogenin] + UDP + H(+)</text>
        <dbReference type="Rhea" id="RHEA:23360"/>
        <dbReference type="Rhea" id="RHEA-COMP:14604"/>
        <dbReference type="Rhea" id="RHEA-COMP:14605"/>
        <dbReference type="ChEBI" id="CHEBI:15378"/>
        <dbReference type="ChEBI" id="CHEBI:46858"/>
        <dbReference type="ChEBI" id="CHEBI:58223"/>
        <dbReference type="ChEBI" id="CHEBI:58885"/>
        <dbReference type="ChEBI" id="CHEBI:140573"/>
        <dbReference type="EC" id="2.4.1.186"/>
    </reaction>
</comment>
<accession>A0A9N9W6U8</accession>
<comment type="similarity">
    <text evidence="9">Belongs to the glycosyltransferase 8 family. Glycogenin subfamily.</text>
</comment>
<proteinExistence type="inferred from homology"/>
<dbReference type="InterPro" id="IPR050587">
    <property type="entry name" value="GNT1/Glycosyltrans_8"/>
</dbReference>
<evidence type="ECO:0000256" key="4">
    <source>
        <dbReference type="ARBA" id="ARBA00022679"/>
    </source>
</evidence>
<comment type="subcellular location">
    <subcellularLocation>
        <location evidence="2">Cytoplasm</location>
    </subcellularLocation>
</comment>
<keyword evidence="6" id="KW-0320">Glycogen biosynthesis</keyword>
<dbReference type="EC" id="2.4.1.186" evidence="10"/>
<keyword evidence="8" id="KW-0464">Manganese</keyword>
<dbReference type="Proteomes" id="UP000775872">
    <property type="component" value="Unassembled WGS sequence"/>
</dbReference>
<feature type="region of interest" description="Disordered" evidence="14">
    <location>
        <begin position="291"/>
        <end position="327"/>
    </location>
</feature>
<evidence type="ECO:0000313" key="15">
    <source>
        <dbReference type="EMBL" id="CAH0044229.1"/>
    </source>
</evidence>
<feature type="region of interest" description="Disordered" evidence="14">
    <location>
        <begin position="640"/>
        <end position="683"/>
    </location>
</feature>
<dbReference type="InterPro" id="IPR029044">
    <property type="entry name" value="Nucleotide-diphossugar_trans"/>
</dbReference>
<keyword evidence="3" id="KW-0963">Cytoplasm</keyword>
<evidence type="ECO:0000256" key="7">
    <source>
        <dbReference type="ARBA" id="ARBA00023180"/>
    </source>
</evidence>
<feature type="compositionally biased region" description="Pro residues" evidence="14">
    <location>
        <begin position="366"/>
        <end position="375"/>
    </location>
</feature>
<evidence type="ECO:0000256" key="3">
    <source>
        <dbReference type="ARBA" id="ARBA00022490"/>
    </source>
</evidence>
<dbReference type="EMBL" id="CABFOC020000005">
    <property type="protein sequence ID" value="CAH0044229.1"/>
    <property type="molecule type" value="Genomic_DNA"/>
</dbReference>